<dbReference type="NCBIfam" id="TIGR01569">
    <property type="entry name" value="A_tha_TIGR01569"/>
    <property type="match status" value="1"/>
</dbReference>
<dbReference type="FunCoup" id="A0A200QMC9">
    <property type="interactions" value="407"/>
</dbReference>
<dbReference type="InterPro" id="IPR006702">
    <property type="entry name" value="CASP_dom"/>
</dbReference>
<comment type="caution">
    <text evidence="10">The sequence shown here is derived from an EMBL/GenBank/DDBJ whole genome shotgun (WGS) entry which is preliminary data.</text>
</comment>
<evidence type="ECO:0000256" key="1">
    <source>
        <dbReference type="ARBA" id="ARBA00004651"/>
    </source>
</evidence>
<dbReference type="EMBL" id="MVGT01001648">
    <property type="protein sequence ID" value="OVA11572.1"/>
    <property type="molecule type" value="Genomic_DNA"/>
</dbReference>
<keyword evidence="7" id="KW-0472">Membrane</keyword>
<dbReference type="STRING" id="56857.A0A200QMC9"/>
<protein>
    <recommendedName>
        <fullName evidence="8">CASP-like protein</fullName>
    </recommendedName>
</protein>
<dbReference type="OMA" id="HNLVMIA"/>
<evidence type="ECO:0000313" key="11">
    <source>
        <dbReference type="Proteomes" id="UP000195402"/>
    </source>
</evidence>
<evidence type="ECO:0000256" key="8">
    <source>
        <dbReference type="RuleBase" id="RU361233"/>
    </source>
</evidence>
<dbReference type="GO" id="GO:0005886">
    <property type="term" value="C:plasma membrane"/>
    <property type="evidence" value="ECO:0007669"/>
    <property type="project" value="UniProtKB-SubCell"/>
</dbReference>
<dbReference type="Pfam" id="PF04535">
    <property type="entry name" value="CASP_dom"/>
    <property type="match status" value="1"/>
</dbReference>
<evidence type="ECO:0000313" key="10">
    <source>
        <dbReference type="EMBL" id="OVA11572.1"/>
    </source>
</evidence>
<dbReference type="OrthoDB" id="610574at2759"/>
<evidence type="ECO:0000256" key="3">
    <source>
        <dbReference type="ARBA" id="ARBA00011489"/>
    </source>
</evidence>
<keyword evidence="5" id="KW-0812">Transmembrane</keyword>
<dbReference type="PANTHER" id="PTHR36488:SF8">
    <property type="entry name" value="CASP-LIKE PROTEIN 1U1"/>
    <property type="match status" value="1"/>
</dbReference>
<evidence type="ECO:0000256" key="4">
    <source>
        <dbReference type="ARBA" id="ARBA00022475"/>
    </source>
</evidence>
<keyword evidence="6" id="KW-1133">Transmembrane helix</keyword>
<proteinExistence type="inferred from homology"/>
<evidence type="ECO:0000256" key="6">
    <source>
        <dbReference type="ARBA" id="ARBA00022989"/>
    </source>
</evidence>
<comment type="similarity">
    <text evidence="2 8">Belongs to the Casparian strip membrane proteins (CASP) family.</text>
</comment>
<dbReference type="Proteomes" id="UP000195402">
    <property type="component" value="Unassembled WGS sequence"/>
</dbReference>
<comment type="subcellular location">
    <subcellularLocation>
        <location evidence="1 8">Cell membrane</location>
        <topology evidence="1 8">Multi-pass membrane protein</topology>
    </subcellularLocation>
</comment>
<dbReference type="InterPro" id="IPR044173">
    <property type="entry name" value="CASPL"/>
</dbReference>
<dbReference type="InterPro" id="IPR006459">
    <property type="entry name" value="CASP/CASPL"/>
</dbReference>
<name>A0A200QMC9_MACCD</name>
<reference evidence="10 11" key="1">
    <citation type="journal article" date="2017" name="Mol. Plant">
        <title>The Genome of Medicinal Plant Macleaya cordata Provides New Insights into Benzylisoquinoline Alkaloids Metabolism.</title>
        <authorList>
            <person name="Liu X."/>
            <person name="Liu Y."/>
            <person name="Huang P."/>
            <person name="Ma Y."/>
            <person name="Qing Z."/>
            <person name="Tang Q."/>
            <person name="Cao H."/>
            <person name="Cheng P."/>
            <person name="Zheng Y."/>
            <person name="Yuan Z."/>
            <person name="Zhou Y."/>
            <person name="Liu J."/>
            <person name="Tang Z."/>
            <person name="Zhuo Y."/>
            <person name="Zhang Y."/>
            <person name="Yu L."/>
            <person name="Huang J."/>
            <person name="Yang P."/>
            <person name="Peng Q."/>
            <person name="Zhang J."/>
            <person name="Jiang W."/>
            <person name="Zhang Z."/>
            <person name="Lin K."/>
            <person name="Ro D.K."/>
            <person name="Chen X."/>
            <person name="Xiong X."/>
            <person name="Shang Y."/>
            <person name="Huang S."/>
            <person name="Zeng J."/>
        </authorList>
    </citation>
    <scope>NUCLEOTIDE SEQUENCE [LARGE SCALE GENOMIC DNA]</scope>
    <source>
        <strain evidence="11">cv. BLH2017</strain>
        <tissue evidence="10">Root</tissue>
    </source>
</reference>
<dbReference type="PANTHER" id="PTHR36488">
    <property type="entry name" value="CASP-LIKE PROTEIN 1U1"/>
    <property type="match status" value="1"/>
</dbReference>
<dbReference type="AlphaFoldDB" id="A0A200QMC9"/>
<keyword evidence="4 8" id="KW-1003">Cell membrane</keyword>
<comment type="subunit">
    <text evidence="3 8">Homodimer and heterodimers.</text>
</comment>
<evidence type="ECO:0000256" key="5">
    <source>
        <dbReference type="ARBA" id="ARBA00022692"/>
    </source>
</evidence>
<sequence length="202" mass="21704">MDHEGGGEKHEVGMSGPKKPKRSCVYWGMLLLRFLALCATVLATLIMSLNKESKTMVVATIGTNPINATVTAKFQNTPAFVFFVIVNSIASLYNLVMLLVDLFGYKFGFKGIKLLIMTVLDMGTVALVSAGTGAAASMAELGKKGNSHARWNKICDKFERYCDRGGGALIASLVGICLLMALNVMSTIAIHKNARAHQSISN</sequence>
<dbReference type="InParanoid" id="A0A200QMC9"/>
<evidence type="ECO:0000259" key="9">
    <source>
        <dbReference type="Pfam" id="PF04535"/>
    </source>
</evidence>
<keyword evidence="11" id="KW-1185">Reference proteome</keyword>
<evidence type="ECO:0000256" key="7">
    <source>
        <dbReference type="ARBA" id="ARBA00023136"/>
    </source>
</evidence>
<accession>A0A200QMC9</accession>
<organism evidence="10 11">
    <name type="scientific">Macleaya cordata</name>
    <name type="common">Five-seeded plume-poppy</name>
    <name type="synonym">Bocconia cordata</name>
    <dbReference type="NCBI Taxonomy" id="56857"/>
    <lineage>
        <taxon>Eukaryota</taxon>
        <taxon>Viridiplantae</taxon>
        <taxon>Streptophyta</taxon>
        <taxon>Embryophyta</taxon>
        <taxon>Tracheophyta</taxon>
        <taxon>Spermatophyta</taxon>
        <taxon>Magnoliopsida</taxon>
        <taxon>Ranunculales</taxon>
        <taxon>Papaveraceae</taxon>
        <taxon>Papaveroideae</taxon>
        <taxon>Macleaya</taxon>
    </lineage>
</organism>
<evidence type="ECO:0000256" key="2">
    <source>
        <dbReference type="ARBA" id="ARBA00007651"/>
    </source>
</evidence>
<gene>
    <name evidence="10" type="ORF">BVC80_1169g43</name>
</gene>
<feature type="domain" description="Casparian strip membrane protein" evidence="9">
    <location>
        <begin position="26"/>
        <end position="177"/>
    </location>
</feature>